<protein>
    <submittedName>
        <fullName evidence="1">Uncharacterized protein</fullName>
    </submittedName>
</protein>
<dbReference type="Proteomes" id="UP001431209">
    <property type="component" value="Unassembled WGS sequence"/>
</dbReference>
<proteinExistence type="predicted"/>
<evidence type="ECO:0000313" key="1">
    <source>
        <dbReference type="EMBL" id="KAL0488139.1"/>
    </source>
</evidence>
<evidence type="ECO:0000313" key="2">
    <source>
        <dbReference type="Proteomes" id="UP001431209"/>
    </source>
</evidence>
<comment type="caution">
    <text evidence="1">The sequence shown here is derived from an EMBL/GenBank/DDBJ whole genome shotgun (WGS) entry which is preliminary data.</text>
</comment>
<accession>A0AAW2ZFJ2</accession>
<reference evidence="1 2" key="1">
    <citation type="submission" date="2024-03" db="EMBL/GenBank/DDBJ databases">
        <title>The Acrasis kona genome and developmental transcriptomes reveal deep origins of eukaryotic multicellular pathways.</title>
        <authorList>
            <person name="Sheikh S."/>
            <person name="Fu C.-J."/>
            <person name="Brown M.W."/>
            <person name="Baldauf S.L."/>
        </authorList>
    </citation>
    <scope>NUCLEOTIDE SEQUENCE [LARGE SCALE GENOMIC DNA]</scope>
    <source>
        <strain evidence="1 2">ATCC MYA-3509</strain>
    </source>
</reference>
<dbReference type="EMBL" id="JAOPGA020001408">
    <property type="protein sequence ID" value="KAL0488139.1"/>
    <property type="molecule type" value="Genomic_DNA"/>
</dbReference>
<dbReference type="AlphaFoldDB" id="A0AAW2ZFJ2"/>
<keyword evidence="2" id="KW-1185">Reference proteome</keyword>
<organism evidence="1 2">
    <name type="scientific">Acrasis kona</name>
    <dbReference type="NCBI Taxonomy" id="1008807"/>
    <lineage>
        <taxon>Eukaryota</taxon>
        <taxon>Discoba</taxon>
        <taxon>Heterolobosea</taxon>
        <taxon>Tetramitia</taxon>
        <taxon>Eutetramitia</taxon>
        <taxon>Acrasidae</taxon>
        <taxon>Acrasis</taxon>
    </lineage>
</organism>
<name>A0AAW2ZFJ2_9EUKA</name>
<sequence>MGQCCWSSVNNIDVEQLIGDDDAIRALIGDYEDTNYHSVKTPMYELQSIQPNDFEVLKNSCNRKSLDNLKTENVDSTSFNVETDALTCTDITIGTGDETTEHNTGITYSPIEVIPAQVTLSSNSVVLSESLPSATIIDIKKPNTRRKSVRELSSHFTPPSNINNKIEQSSVASSLPLSPSRLPITNSIAKKMKMLENSRSPTTPTEIQKRNI</sequence>
<gene>
    <name evidence="1" type="ORF">AKO1_008930</name>
</gene>